<name>A0ABR5YFY3_9SPHN</name>
<dbReference type="Proteomes" id="UP000076609">
    <property type="component" value="Unassembled WGS sequence"/>
</dbReference>
<dbReference type="Pfam" id="PF19940">
    <property type="entry name" value="DUF6402"/>
    <property type="match status" value="2"/>
</dbReference>
<comment type="caution">
    <text evidence="1">The sequence shown here is derived from an EMBL/GenBank/DDBJ whole genome shotgun (WGS) entry which is preliminary data.</text>
</comment>
<organism evidence="1 2">
    <name type="scientific">Sphingomonas hankookensis</name>
    <dbReference type="NCBI Taxonomy" id="563996"/>
    <lineage>
        <taxon>Bacteria</taxon>
        <taxon>Pseudomonadati</taxon>
        <taxon>Pseudomonadota</taxon>
        <taxon>Alphaproteobacteria</taxon>
        <taxon>Sphingomonadales</taxon>
        <taxon>Sphingomonadaceae</taxon>
        <taxon>Sphingomonas</taxon>
    </lineage>
</organism>
<protein>
    <submittedName>
        <fullName evidence="1">Uncharacterized protein</fullName>
    </submittedName>
</protein>
<accession>A0ABR5YFY3</accession>
<reference evidence="2" key="1">
    <citation type="submission" date="2016-01" db="EMBL/GenBank/DDBJ databases">
        <title>Draft genome of Chromobacterium sp. F49.</title>
        <authorList>
            <person name="Hong K.W."/>
        </authorList>
    </citation>
    <scope>NUCLEOTIDE SEQUENCE [LARGE SCALE GENOMIC DNA]</scope>
    <source>
        <strain evidence="2">CN3</strain>
    </source>
</reference>
<dbReference type="InterPro" id="IPR045646">
    <property type="entry name" value="DUF6402"/>
</dbReference>
<gene>
    <name evidence="1" type="ORF">AVT10_09800</name>
</gene>
<dbReference type="RefSeq" id="WP_066688533.1">
    <property type="nucleotide sequence ID" value="NZ_LQQO01000003.1"/>
</dbReference>
<evidence type="ECO:0000313" key="2">
    <source>
        <dbReference type="Proteomes" id="UP000076609"/>
    </source>
</evidence>
<evidence type="ECO:0000313" key="1">
    <source>
        <dbReference type="EMBL" id="KZE18071.1"/>
    </source>
</evidence>
<proteinExistence type="predicted"/>
<dbReference type="EMBL" id="LQQO01000003">
    <property type="protein sequence ID" value="KZE18071.1"/>
    <property type="molecule type" value="Genomic_DNA"/>
</dbReference>
<sequence length="144" mass="15730">MVFTLTDIPRAMRQEGWPVGAAVMERWFAAGPARADQTCQLNFQRIESALFGDVDDFYAAIGRGSVKIAVAGDAVPLPAARIRLTIDEVGTYLRDTYDFNGDQMLGSWGPTGLSRARSSHRIFRWFGKRPGTAATACSLSVTGR</sequence>
<keyword evidence="2" id="KW-1185">Reference proteome</keyword>